<proteinExistence type="predicted"/>
<dbReference type="Pfam" id="PF00107">
    <property type="entry name" value="ADH_zinc_N"/>
    <property type="match status" value="1"/>
</dbReference>
<dbReference type="Pfam" id="PF08240">
    <property type="entry name" value="ADH_N"/>
    <property type="match status" value="1"/>
</dbReference>
<dbReference type="GO" id="GO:0070402">
    <property type="term" value="F:NADPH binding"/>
    <property type="evidence" value="ECO:0007669"/>
    <property type="project" value="TreeGrafter"/>
</dbReference>
<evidence type="ECO:0000256" key="2">
    <source>
        <dbReference type="ARBA" id="ARBA00023002"/>
    </source>
</evidence>
<dbReference type="PANTHER" id="PTHR48106:SF18">
    <property type="entry name" value="QUINONE OXIDOREDUCTASE PIG3"/>
    <property type="match status" value="1"/>
</dbReference>
<reference evidence="4 5" key="1">
    <citation type="submission" date="2015-06" db="EMBL/GenBank/DDBJ databases">
        <title>Marinobacter subterrani, a genetically tractable neutrophilic iron-oxidizing strain isolated from the Soudan Iron Mine.</title>
        <authorList>
            <person name="Bonis B.M."/>
            <person name="Gralnick J.A."/>
        </authorList>
    </citation>
    <scope>NUCLEOTIDE SEQUENCE [LARGE SCALE GENOMIC DNA]</scope>
    <source>
        <strain evidence="4 5">JG233</strain>
    </source>
</reference>
<organism evidence="4 5">
    <name type="scientific">Marinobacter subterrani</name>
    <dbReference type="NCBI Taxonomy" id="1658765"/>
    <lineage>
        <taxon>Bacteria</taxon>
        <taxon>Pseudomonadati</taxon>
        <taxon>Pseudomonadota</taxon>
        <taxon>Gammaproteobacteria</taxon>
        <taxon>Pseudomonadales</taxon>
        <taxon>Marinobacteraceae</taxon>
        <taxon>Marinobacter</taxon>
    </lineage>
</organism>
<evidence type="ECO:0000259" key="3">
    <source>
        <dbReference type="SMART" id="SM00829"/>
    </source>
</evidence>
<dbReference type="PANTHER" id="PTHR48106">
    <property type="entry name" value="QUINONE OXIDOREDUCTASE PIG3-RELATED"/>
    <property type="match status" value="1"/>
</dbReference>
<dbReference type="Proteomes" id="UP000036102">
    <property type="component" value="Unassembled WGS sequence"/>
</dbReference>
<dbReference type="Gene3D" id="3.90.180.10">
    <property type="entry name" value="Medium-chain alcohol dehydrogenases, catalytic domain"/>
    <property type="match status" value="1"/>
</dbReference>
<dbReference type="STRING" id="1658765.Msub_20318"/>
<protein>
    <submittedName>
        <fullName evidence="4">NADPH:quinone reductase</fullName>
    </submittedName>
</protein>
<feature type="domain" description="Enoyl reductase (ER)" evidence="3">
    <location>
        <begin position="33"/>
        <end position="372"/>
    </location>
</feature>
<gene>
    <name evidence="4" type="ORF">Msub_20318</name>
</gene>
<dbReference type="InterPro" id="IPR011032">
    <property type="entry name" value="GroES-like_sf"/>
</dbReference>
<keyword evidence="5" id="KW-1185">Reference proteome</keyword>
<dbReference type="InterPro" id="IPR036291">
    <property type="entry name" value="NAD(P)-bd_dom_sf"/>
</dbReference>
<evidence type="ECO:0000313" key="5">
    <source>
        <dbReference type="Proteomes" id="UP000036102"/>
    </source>
</evidence>
<dbReference type="CDD" id="cd08274">
    <property type="entry name" value="MDR9"/>
    <property type="match status" value="1"/>
</dbReference>
<dbReference type="EMBL" id="LFBU01000002">
    <property type="protein sequence ID" value="KMQ73121.1"/>
    <property type="molecule type" value="Genomic_DNA"/>
</dbReference>
<dbReference type="GO" id="GO:0016651">
    <property type="term" value="F:oxidoreductase activity, acting on NAD(P)H"/>
    <property type="evidence" value="ECO:0007669"/>
    <property type="project" value="TreeGrafter"/>
</dbReference>
<dbReference type="SUPFAM" id="SSF50129">
    <property type="entry name" value="GroES-like"/>
    <property type="match status" value="1"/>
</dbReference>
<name>A0A0J7J5B8_9GAMM</name>
<keyword evidence="1" id="KW-0521">NADP</keyword>
<dbReference type="SMART" id="SM00829">
    <property type="entry name" value="PKS_ER"/>
    <property type="match status" value="1"/>
</dbReference>
<evidence type="ECO:0000256" key="1">
    <source>
        <dbReference type="ARBA" id="ARBA00022857"/>
    </source>
</evidence>
<dbReference type="InterPro" id="IPR013154">
    <property type="entry name" value="ADH-like_N"/>
</dbReference>
<dbReference type="PATRIC" id="fig|1658765.3.peg.3589"/>
<dbReference type="SUPFAM" id="SSF51735">
    <property type="entry name" value="NAD(P)-binding Rossmann-fold domains"/>
    <property type="match status" value="1"/>
</dbReference>
<keyword evidence="2" id="KW-0560">Oxidoreductase</keyword>
<dbReference type="RefSeq" id="WP_048497416.1">
    <property type="nucleotide sequence ID" value="NZ_LFBU01000002.1"/>
</dbReference>
<evidence type="ECO:0000313" key="4">
    <source>
        <dbReference type="EMBL" id="KMQ73121.1"/>
    </source>
</evidence>
<comment type="caution">
    <text evidence="4">The sequence shown here is derived from an EMBL/GenBank/DDBJ whole genome shotgun (WGS) entry which is preliminary data.</text>
</comment>
<dbReference type="InterPro" id="IPR013149">
    <property type="entry name" value="ADH-like_C"/>
</dbReference>
<accession>A0A0J7J5B8</accession>
<dbReference type="InterPro" id="IPR020843">
    <property type="entry name" value="ER"/>
</dbReference>
<dbReference type="AlphaFoldDB" id="A0A0J7J5B8"/>
<sequence length="376" mass="40607">MPDLTYLRPFDPERFKVRGHQPTMKAVVTTGNGGYEKLDYCDVPIPVPGPGEVLLRVLAAGVNNTEINTRLGWYSSSVQGGTEQLSERNDEPEIEDGGWNESTPFPLIQGTDCCGEVVAWGQGTKGPDIGKRVLVRACMRLNGFDSLDNLWMASDFDGAFAQYVTVPASEVFEIQSDWSDVELATIPCAYGTAENMLHRAGVNSADRVLVTGASGGVGSAVVQLAKRRGAYVIAVAGESKLDSVRGLGTDQEIARGLDLSTEIENSSVDVVIDNVAGKQVGKLLKLMARGGRYASSGAIAGPITTIDMRDFYLKDLTLIGCTAWDEPIFPNLIGYIEKDEIRPLVAKTFALKDIATAQQEFLKKTHFGNFVLVPPL</sequence>
<dbReference type="Gene3D" id="3.40.50.720">
    <property type="entry name" value="NAD(P)-binding Rossmann-like Domain"/>
    <property type="match status" value="1"/>
</dbReference>